<gene>
    <name evidence="13" type="ORF">TRIADDRAFT_4592</name>
</gene>
<dbReference type="OrthoDB" id="10013439at2759"/>
<evidence type="ECO:0000256" key="11">
    <source>
        <dbReference type="SAM" id="Phobius"/>
    </source>
</evidence>
<dbReference type="FunCoup" id="B3SAN5">
    <property type="interactions" value="918"/>
</dbReference>
<evidence type="ECO:0000256" key="3">
    <source>
        <dbReference type="ARBA" id="ARBA00022692"/>
    </source>
</evidence>
<keyword evidence="4" id="KW-0732">Signal</keyword>
<dbReference type="GeneID" id="6758508"/>
<dbReference type="GO" id="GO:0030246">
    <property type="term" value="F:carbohydrate binding"/>
    <property type="evidence" value="ECO:0007669"/>
    <property type="project" value="InterPro"/>
</dbReference>
<evidence type="ECO:0000256" key="2">
    <source>
        <dbReference type="ARBA" id="ARBA00009141"/>
    </source>
</evidence>
<dbReference type="InterPro" id="IPR021720">
    <property type="entry name" value="Malectin_dom"/>
</dbReference>
<feature type="domain" description="Malectin" evidence="12">
    <location>
        <begin position="1"/>
        <end position="160"/>
    </location>
</feature>
<keyword evidence="3 11" id="KW-0812">Transmembrane</keyword>
<comment type="similarity">
    <text evidence="2">Belongs to the malectin family.</text>
</comment>
<dbReference type="STRING" id="10228.B3SAN5"/>
<dbReference type="EMBL" id="DS985262">
    <property type="protein sequence ID" value="EDV20186.1"/>
    <property type="molecule type" value="Genomic_DNA"/>
</dbReference>
<dbReference type="KEGG" id="tad:TRIADDRAFT_4592"/>
<dbReference type="PANTHER" id="PTHR13460">
    <property type="match status" value="1"/>
</dbReference>
<feature type="non-terminal residue" evidence="13">
    <location>
        <position position="248"/>
    </location>
</feature>
<name>B3SAN5_TRIAD</name>
<dbReference type="Proteomes" id="UP000009022">
    <property type="component" value="Unassembled WGS sequence"/>
</dbReference>
<dbReference type="RefSeq" id="XP_002117347.1">
    <property type="nucleotide sequence ID" value="XM_002117311.2"/>
</dbReference>
<evidence type="ECO:0000256" key="8">
    <source>
        <dbReference type="ARBA" id="ARBA00023180"/>
    </source>
</evidence>
<proteinExistence type="inferred from homology"/>
<dbReference type="Gene3D" id="2.60.120.430">
    <property type="entry name" value="Galactose-binding lectin"/>
    <property type="match status" value="1"/>
</dbReference>
<evidence type="ECO:0000256" key="1">
    <source>
        <dbReference type="ARBA" id="ARBA00004115"/>
    </source>
</evidence>
<dbReference type="HOGENOM" id="CLU_065446_0_0_1"/>
<evidence type="ECO:0000259" key="12">
    <source>
        <dbReference type="Pfam" id="PF11721"/>
    </source>
</evidence>
<evidence type="ECO:0000256" key="7">
    <source>
        <dbReference type="ARBA" id="ARBA00023136"/>
    </source>
</evidence>
<keyword evidence="8" id="KW-0325">Glycoprotein</keyword>
<evidence type="ECO:0000313" key="14">
    <source>
        <dbReference type="Proteomes" id="UP000009022"/>
    </source>
</evidence>
<keyword evidence="9" id="KW-0119">Carbohydrate metabolism</keyword>
<dbReference type="CTD" id="6758508"/>
<evidence type="ECO:0000256" key="5">
    <source>
        <dbReference type="ARBA" id="ARBA00022824"/>
    </source>
</evidence>
<reference evidence="13 14" key="1">
    <citation type="journal article" date="2008" name="Nature">
        <title>The Trichoplax genome and the nature of placozoans.</title>
        <authorList>
            <person name="Srivastava M."/>
            <person name="Begovic E."/>
            <person name="Chapman J."/>
            <person name="Putnam N.H."/>
            <person name="Hellsten U."/>
            <person name="Kawashima T."/>
            <person name="Kuo A."/>
            <person name="Mitros T."/>
            <person name="Salamov A."/>
            <person name="Carpenter M.L."/>
            <person name="Signorovitch A.Y."/>
            <person name="Moreno M.A."/>
            <person name="Kamm K."/>
            <person name="Grimwood J."/>
            <person name="Schmutz J."/>
            <person name="Shapiro H."/>
            <person name="Grigoriev I.V."/>
            <person name="Buss L.W."/>
            <person name="Schierwater B."/>
            <person name="Dellaporta S.L."/>
            <person name="Rokhsar D.S."/>
        </authorList>
    </citation>
    <scope>NUCLEOTIDE SEQUENCE [LARGE SCALE GENOMIC DNA]</scope>
    <source>
        <strain evidence="13 14">Grell-BS-1999</strain>
    </source>
</reference>
<dbReference type="GO" id="GO:0016020">
    <property type="term" value="C:membrane"/>
    <property type="evidence" value="ECO:0000318"/>
    <property type="project" value="GO_Central"/>
</dbReference>
<feature type="region of interest" description="Disordered" evidence="10">
    <location>
        <begin position="181"/>
        <end position="215"/>
    </location>
</feature>
<feature type="non-terminal residue" evidence="13">
    <location>
        <position position="1"/>
    </location>
</feature>
<dbReference type="InterPro" id="IPR039155">
    <property type="entry name" value="MLEC"/>
</dbReference>
<feature type="compositionally biased region" description="Acidic residues" evidence="10">
    <location>
        <begin position="181"/>
        <end position="193"/>
    </location>
</feature>
<evidence type="ECO:0000313" key="13">
    <source>
        <dbReference type="EMBL" id="EDV20186.1"/>
    </source>
</evidence>
<evidence type="ECO:0000256" key="4">
    <source>
        <dbReference type="ARBA" id="ARBA00022729"/>
    </source>
</evidence>
<keyword evidence="5" id="KW-0256">Endoplasmic reticulum</keyword>
<dbReference type="InParanoid" id="B3SAN5"/>
<dbReference type="AlphaFoldDB" id="B3SAN5"/>
<dbReference type="Pfam" id="PF11721">
    <property type="entry name" value="Malectin"/>
    <property type="match status" value="1"/>
</dbReference>
<evidence type="ECO:0000256" key="10">
    <source>
        <dbReference type="SAM" id="MobiDB-lite"/>
    </source>
</evidence>
<protein>
    <recommendedName>
        <fullName evidence="12">Malectin domain-containing protein</fullName>
    </recommendedName>
</protein>
<dbReference type="GO" id="GO:0005789">
    <property type="term" value="C:endoplasmic reticulum membrane"/>
    <property type="evidence" value="ECO:0007669"/>
    <property type="project" value="UniProtKB-SubCell"/>
</dbReference>
<organism evidence="13 14">
    <name type="scientific">Trichoplax adhaerens</name>
    <name type="common">Trichoplax reptans</name>
    <dbReference type="NCBI Taxonomy" id="10228"/>
    <lineage>
        <taxon>Eukaryota</taxon>
        <taxon>Metazoa</taxon>
        <taxon>Placozoa</taxon>
        <taxon>Uniplacotomia</taxon>
        <taxon>Trichoplacea</taxon>
        <taxon>Trichoplacidae</taxon>
        <taxon>Trichoplax</taxon>
    </lineage>
</organism>
<dbReference type="PhylomeDB" id="B3SAN5"/>
<evidence type="ECO:0000256" key="9">
    <source>
        <dbReference type="ARBA" id="ARBA00023277"/>
    </source>
</evidence>
<keyword evidence="14" id="KW-1185">Reference proteome</keyword>
<dbReference type="eggNOG" id="KOG3593">
    <property type="taxonomic scope" value="Eukaryota"/>
</dbReference>
<dbReference type="OMA" id="PNPYSMD"/>
<dbReference type="PANTHER" id="PTHR13460:SF0">
    <property type="entry name" value="MALECTIN"/>
    <property type="match status" value="1"/>
</dbReference>
<accession>B3SAN5</accession>
<feature type="transmembrane region" description="Helical" evidence="11">
    <location>
        <begin position="227"/>
        <end position="246"/>
    </location>
</feature>
<keyword evidence="6 11" id="KW-1133">Transmembrane helix</keyword>
<keyword evidence="7 11" id="KW-0472">Membrane</keyword>
<evidence type="ECO:0000256" key="6">
    <source>
        <dbReference type="ARBA" id="ARBA00022989"/>
    </source>
</evidence>
<sequence>VIFAVNCGGSAHTDLNGVHYQADYNTVGINSDHGLQLSINRVPTPDQILYQTERYHSETFSYDIPIKEDDDYVLILKFSEVYFTGSNMKVFDVRLNSKHEVIKGLDIYHKVGKGTAHDEYIPFKISHKSLLINDESSPFKGVLTVEFIKGHLDNPKVNAIVVMKGQVSDVPKLAPLAGAEEADKDFDDDDDTSDTNSNTDNTQTPHSRKLSGPPVVNPYAVDDGSSYVVPIAVAVGVFIPTVFFLCRL</sequence>
<comment type="subcellular location">
    <subcellularLocation>
        <location evidence="1">Endoplasmic reticulum membrane</location>
        <topology evidence="1">Single-pass type I membrane protein</topology>
    </subcellularLocation>
</comment>